<dbReference type="GO" id="GO:0098542">
    <property type="term" value="P:defense response to other organism"/>
    <property type="evidence" value="ECO:0007669"/>
    <property type="project" value="InterPro"/>
</dbReference>
<evidence type="ECO:0000256" key="2">
    <source>
        <dbReference type="ARBA" id="ARBA00022692"/>
    </source>
</evidence>
<evidence type="ECO:0000313" key="6">
    <source>
        <dbReference type="EMBL" id="KAI5074781.1"/>
    </source>
</evidence>
<feature type="domain" description="Late embryogenesis abundant protein LEA-2 subgroup" evidence="5">
    <location>
        <begin position="57"/>
        <end position="147"/>
    </location>
</feature>
<dbReference type="AlphaFoldDB" id="A0A9D4UVL2"/>
<evidence type="ECO:0000256" key="3">
    <source>
        <dbReference type="ARBA" id="ARBA00022989"/>
    </source>
</evidence>
<comment type="subcellular location">
    <subcellularLocation>
        <location evidence="1">Membrane</location>
        <topology evidence="1">Single-pass membrane protein</topology>
    </subcellularLocation>
</comment>
<sequence length="175" mass="19316">MAIAIGAAALACGATGAALYRCRPRDPIFEVQNIELKGFNVRFAKLMAVVDAQLVITIKVINPNVAPIEYTSTTMDIFYQGVLLGQAIVEAGDQGPNSKEVIQVQAKLDGQKMTKNLKELLTDVRKREMCMKSVVTIKGHARLWKWTHDFVVCVLPLNCARGSFGDIFLFCKLLE</sequence>
<dbReference type="PANTHER" id="PTHR31234:SF2">
    <property type="entry name" value="OS05G0199100 PROTEIN"/>
    <property type="match status" value="1"/>
</dbReference>
<dbReference type="SUPFAM" id="SSF117070">
    <property type="entry name" value="LEA14-like"/>
    <property type="match status" value="1"/>
</dbReference>
<proteinExistence type="predicted"/>
<evidence type="ECO:0000259" key="5">
    <source>
        <dbReference type="Pfam" id="PF03168"/>
    </source>
</evidence>
<dbReference type="Proteomes" id="UP000886520">
    <property type="component" value="Chromosome 10"/>
</dbReference>
<dbReference type="OrthoDB" id="654824at2759"/>
<comment type="caution">
    <text evidence="6">The sequence shown here is derived from an EMBL/GenBank/DDBJ whole genome shotgun (WGS) entry which is preliminary data.</text>
</comment>
<keyword evidence="4" id="KW-0472">Membrane</keyword>
<evidence type="ECO:0000313" key="7">
    <source>
        <dbReference type="Proteomes" id="UP000886520"/>
    </source>
</evidence>
<organism evidence="6 7">
    <name type="scientific">Adiantum capillus-veneris</name>
    <name type="common">Maidenhair fern</name>
    <dbReference type="NCBI Taxonomy" id="13818"/>
    <lineage>
        <taxon>Eukaryota</taxon>
        <taxon>Viridiplantae</taxon>
        <taxon>Streptophyta</taxon>
        <taxon>Embryophyta</taxon>
        <taxon>Tracheophyta</taxon>
        <taxon>Polypodiopsida</taxon>
        <taxon>Polypodiidae</taxon>
        <taxon>Polypodiales</taxon>
        <taxon>Pteridineae</taxon>
        <taxon>Pteridaceae</taxon>
        <taxon>Vittarioideae</taxon>
        <taxon>Adiantum</taxon>
    </lineage>
</organism>
<evidence type="ECO:0000256" key="4">
    <source>
        <dbReference type="ARBA" id="ARBA00023136"/>
    </source>
</evidence>
<accession>A0A9D4UVL2</accession>
<dbReference type="Gene3D" id="2.60.40.1820">
    <property type="match status" value="1"/>
</dbReference>
<dbReference type="Pfam" id="PF03168">
    <property type="entry name" value="LEA_2"/>
    <property type="match status" value="1"/>
</dbReference>
<dbReference type="EMBL" id="JABFUD020000010">
    <property type="protein sequence ID" value="KAI5074781.1"/>
    <property type="molecule type" value="Genomic_DNA"/>
</dbReference>
<gene>
    <name evidence="6" type="ORF">GOP47_0010742</name>
</gene>
<dbReference type="PANTHER" id="PTHR31234">
    <property type="entry name" value="LATE EMBRYOGENESIS ABUNDANT (LEA) HYDROXYPROLINE-RICH GLYCOPROTEIN FAMILY"/>
    <property type="match status" value="1"/>
</dbReference>
<evidence type="ECO:0000256" key="1">
    <source>
        <dbReference type="ARBA" id="ARBA00004167"/>
    </source>
</evidence>
<protein>
    <recommendedName>
        <fullName evidence="5">Late embryogenesis abundant protein LEA-2 subgroup domain-containing protein</fullName>
    </recommendedName>
</protein>
<reference evidence="6" key="1">
    <citation type="submission" date="2021-01" db="EMBL/GenBank/DDBJ databases">
        <title>Adiantum capillus-veneris genome.</title>
        <authorList>
            <person name="Fang Y."/>
            <person name="Liao Q."/>
        </authorList>
    </citation>
    <scope>NUCLEOTIDE SEQUENCE</scope>
    <source>
        <strain evidence="6">H3</strain>
        <tissue evidence="6">Leaf</tissue>
    </source>
</reference>
<dbReference type="InterPro" id="IPR044839">
    <property type="entry name" value="NDR1-like"/>
</dbReference>
<name>A0A9D4UVL2_ADICA</name>
<dbReference type="InterPro" id="IPR004864">
    <property type="entry name" value="LEA_2"/>
</dbReference>
<keyword evidence="2" id="KW-0812">Transmembrane</keyword>
<keyword evidence="3" id="KW-1133">Transmembrane helix</keyword>
<keyword evidence="7" id="KW-1185">Reference proteome</keyword>
<dbReference type="GO" id="GO:0016020">
    <property type="term" value="C:membrane"/>
    <property type="evidence" value="ECO:0007669"/>
    <property type="project" value="UniProtKB-SubCell"/>
</dbReference>